<name>A0A081FXW0_9GAMM</name>
<organism evidence="2 3">
    <name type="scientific">Marinobacterium lacunae</name>
    <dbReference type="NCBI Taxonomy" id="1232683"/>
    <lineage>
        <taxon>Bacteria</taxon>
        <taxon>Pseudomonadati</taxon>
        <taxon>Pseudomonadota</taxon>
        <taxon>Gammaproteobacteria</taxon>
        <taxon>Oceanospirillales</taxon>
        <taxon>Oceanospirillaceae</taxon>
        <taxon>Marinobacterium</taxon>
    </lineage>
</organism>
<accession>A0A081FXW0</accession>
<dbReference type="eggNOG" id="COG3025">
    <property type="taxonomic scope" value="Bacteria"/>
</dbReference>
<proteinExistence type="predicted"/>
<dbReference type="EMBL" id="JMQN01000039">
    <property type="protein sequence ID" value="KEA63365.1"/>
    <property type="molecule type" value="Genomic_DNA"/>
</dbReference>
<reference evidence="2 3" key="1">
    <citation type="submission" date="2014-04" db="EMBL/GenBank/DDBJ databases">
        <title>Marinobacterium kochiensis sp. nov., isolated from sediment sample collected from Kochi backwaters in Kerala, India.</title>
        <authorList>
            <person name="Singh A."/>
            <person name="Pinnaka A.K."/>
        </authorList>
    </citation>
    <scope>NUCLEOTIDE SEQUENCE [LARGE SCALE GENOMIC DNA]</scope>
    <source>
        <strain evidence="2 3">AK27</strain>
    </source>
</reference>
<dbReference type="EC" id="4.6.1.1" evidence="2"/>
<protein>
    <submittedName>
        <fullName evidence="2">Adenylate cyclase</fullName>
        <ecNumber evidence="2">4.6.1.1</ecNumber>
    </submittedName>
</protein>
<dbReference type="GO" id="GO:0046872">
    <property type="term" value="F:metal ion binding"/>
    <property type="evidence" value="ECO:0007669"/>
    <property type="project" value="TreeGrafter"/>
</dbReference>
<dbReference type="Gene3D" id="2.40.320.10">
    <property type="entry name" value="Hypothetical Protein Pfu-838710-001"/>
    <property type="match status" value="1"/>
</dbReference>
<dbReference type="PANTHER" id="PTHR39569">
    <property type="entry name" value="INORGANIC TRIPHOSPHATASE"/>
    <property type="match status" value="1"/>
</dbReference>
<dbReference type="InterPro" id="IPR033469">
    <property type="entry name" value="CYTH-like_dom_sf"/>
</dbReference>
<dbReference type="InterPro" id="IPR039013">
    <property type="entry name" value="YgiF"/>
</dbReference>
<keyword evidence="2" id="KW-0456">Lyase</keyword>
<dbReference type="Proteomes" id="UP000028252">
    <property type="component" value="Unassembled WGS sequence"/>
</dbReference>
<dbReference type="PATRIC" id="fig|1232683.4.peg.2461"/>
<dbReference type="OrthoDB" id="3034217at2"/>
<dbReference type="PROSITE" id="PS51707">
    <property type="entry name" value="CYTH"/>
    <property type="match status" value="1"/>
</dbReference>
<evidence type="ECO:0000313" key="3">
    <source>
        <dbReference type="Proteomes" id="UP000028252"/>
    </source>
</evidence>
<gene>
    <name evidence="2" type="ORF">ADIMK_2508</name>
</gene>
<dbReference type="GO" id="GO:0004016">
    <property type="term" value="F:adenylate cyclase activity"/>
    <property type="evidence" value="ECO:0007669"/>
    <property type="project" value="UniProtKB-EC"/>
</dbReference>
<dbReference type="STRING" id="1232683.ADIMK_2508"/>
<sequence>MGSETELKLGLLPEYSEEVATLPMLEQLACAPSQHRTLRNVYYDTPEQHLHRARVALRIRQDGDRYIQTLKSAGNGQAGLSVRNEWEWVRPEPSLDLALLTEHLPESLRDEVLLASLAPAFETNFERQLWWLGGEDDAGTWKVEVALDRGEIRAADKRMPLCELELELKAGPTDALFHLALEIARQLPVRVCDASKAQRGYQLAGIDAPLPEVTPRFDGDAVLSLVALVEACLKAWPVQLEAVIAGDEQALASLARTLDLLLVALESLPEVAEHCQVLISQYQRLRADVARAHDWRLLECMPKAWQQAQRDAGLKLMQGLQHKTLPGQLALATGELLWQIADDEATG</sequence>
<dbReference type="GO" id="GO:0050355">
    <property type="term" value="F:inorganic triphosphate phosphatase activity"/>
    <property type="evidence" value="ECO:0007669"/>
    <property type="project" value="InterPro"/>
</dbReference>
<dbReference type="PANTHER" id="PTHR39569:SF1">
    <property type="entry name" value="INORGANIC TRIPHOSPHATASE"/>
    <property type="match status" value="1"/>
</dbReference>
<comment type="caution">
    <text evidence="2">The sequence shown here is derived from an EMBL/GenBank/DDBJ whole genome shotgun (WGS) entry which is preliminary data.</text>
</comment>
<dbReference type="RefSeq" id="WP_051692916.1">
    <property type="nucleotide sequence ID" value="NZ_JMQN01000039.1"/>
</dbReference>
<evidence type="ECO:0000259" key="1">
    <source>
        <dbReference type="PROSITE" id="PS51707"/>
    </source>
</evidence>
<feature type="domain" description="CYTH" evidence="1">
    <location>
        <begin position="2"/>
        <end position="207"/>
    </location>
</feature>
<keyword evidence="3" id="KW-1185">Reference proteome</keyword>
<dbReference type="AlphaFoldDB" id="A0A081FXW0"/>
<dbReference type="SUPFAM" id="SSF55154">
    <property type="entry name" value="CYTH-like phosphatases"/>
    <property type="match status" value="1"/>
</dbReference>
<dbReference type="CDD" id="cd07756">
    <property type="entry name" value="CYTH-like_Pase_CHAD"/>
    <property type="match status" value="1"/>
</dbReference>
<dbReference type="SMART" id="SM01118">
    <property type="entry name" value="CYTH"/>
    <property type="match status" value="1"/>
</dbReference>
<dbReference type="Pfam" id="PF01928">
    <property type="entry name" value="CYTH"/>
    <property type="match status" value="1"/>
</dbReference>
<evidence type="ECO:0000313" key="2">
    <source>
        <dbReference type="EMBL" id="KEA63365.1"/>
    </source>
</evidence>
<dbReference type="InterPro" id="IPR023577">
    <property type="entry name" value="CYTH_domain"/>
</dbReference>